<accession>X6NDV2</accession>
<evidence type="ECO:0000313" key="2">
    <source>
        <dbReference type="EMBL" id="ETO23904.1"/>
    </source>
</evidence>
<evidence type="ECO:0000256" key="1">
    <source>
        <dbReference type="SAM" id="MobiDB-lite"/>
    </source>
</evidence>
<organism evidence="2 3">
    <name type="scientific">Reticulomyxa filosa</name>
    <dbReference type="NCBI Taxonomy" id="46433"/>
    <lineage>
        <taxon>Eukaryota</taxon>
        <taxon>Sar</taxon>
        <taxon>Rhizaria</taxon>
        <taxon>Retaria</taxon>
        <taxon>Foraminifera</taxon>
        <taxon>Monothalamids</taxon>
        <taxon>Reticulomyxidae</taxon>
        <taxon>Reticulomyxa</taxon>
    </lineage>
</organism>
<dbReference type="EMBL" id="ASPP01009610">
    <property type="protein sequence ID" value="ETO23904.1"/>
    <property type="molecule type" value="Genomic_DNA"/>
</dbReference>
<evidence type="ECO:0000313" key="3">
    <source>
        <dbReference type="Proteomes" id="UP000023152"/>
    </source>
</evidence>
<proteinExistence type="predicted"/>
<feature type="compositionally biased region" description="Low complexity" evidence="1">
    <location>
        <begin position="50"/>
        <end position="61"/>
    </location>
</feature>
<dbReference type="AlphaFoldDB" id="X6NDV2"/>
<sequence>MASKLKREEEEKASILETENTLGEDDYDDDKNSDKDTSPELRGIGPNGSTVTKTTNNTTQKTEADKQGFGQKMWRCQICTFEENPYAVPVCIVKKLLAGLSVDLFTEEVAPPSSETPISHEESNIDDYFEPNFLRQHTVHMQQQLETELQKVIVEKKERESALEATLVDHLFFFFKKKRDCSKKFF</sequence>
<feature type="compositionally biased region" description="Basic and acidic residues" evidence="1">
    <location>
        <begin position="30"/>
        <end position="39"/>
    </location>
</feature>
<protein>
    <submittedName>
        <fullName evidence="2">Uncharacterized protein</fullName>
    </submittedName>
</protein>
<name>X6NDV2_RETFI</name>
<dbReference type="Proteomes" id="UP000023152">
    <property type="component" value="Unassembled WGS sequence"/>
</dbReference>
<reference evidence="2 3" key="1">
    <citation type="journal article" date="2013" name="Curr. Biol.">
        <title>The Genome of the Foraminiferan Reticulomyxa filosa.</title>
        <authorList>
            <person name="Glockner G."/>
            <person name="Hulsmann N."/>
            <person name="Schleicher M."/>
            <person name="Noegel A.A."/>
            <person name="Eichinger L."/>
            <person name="Gallinger C."/>
            <person name="Pawlowski J."/>
            <person name="Sierra R."/>
            <person name="Euteneuer U."/>
            <person name="Pillet L."/>
            <person name="Moustafa A."/>
            <person name="Platzer M."/>
            <person name="Groth M."/>
            <person name="Szafranski K."/>
            <person name="Schliwa M."/>
        </authorList>
    </citation>
    <scope>NUCLEOTIDE SEQUENCE [LARGE SCALE GENOMIC DNA]</scope>
</reference>
<keyword evidence="3" id="KW-1185">Reference proteome</keyword>
<gene>
    <name evidence="2" type="ORF">RFI_13255</name>
</gene>
<feature type="region of interest" description="Disordered" evidence="1">
    <location>
        <begin position="1"/>
        <end position="66"/>
    </location>
</feature>
<comment type="caution">
    <text evidence="2">The sequence shown here is derived from an EMBL/GenBank/DDBJ whole genome shotgun (WGS) entry which is preliminary data.</text>
</comment>
<feature type="compositionally biased region" description="Basic and acidic residues" evidence="1">
    <location>
        <begin position="1"/>
        <end position="14"/>
    </location>
</feature>